<comment type="caution">
    <text evidence="1">The sequence shown here is derived from an EMBL/GenBank/DDBJ whole genome shotgun (WGS) entry which is preliminary data.</text>
</comment>
<gene>
    <name evidence="1" type="ORF">L6164_001314</name>
</gene>
<name>A0ACB9QBY7_BAUVA</name>
<dbReference type="Proteomes" id="UP000828941">
    <property type="component" value="Chromosome 1"/>
</dbReference>
<dbReference type="EMBL" id="CM039426">
    <property type="protein sequence ID" value="KAI4357361.1"/>
    <property type="molecule type" value="Genomic_DNA"/>
</dbReference>
<accession>A0ACB9QBY7</accession>
<sequence length="111" mass="12525">MFIFLSSWKKKKEKNHVLHRLMQLGNLSSSVTVHLTILYSLGIFILIGLSKKKNKFQNTLSTRLPVKEEHGKQGHSCHCNNKVLLNCSLNKGWSGQELSGNINIISSIHSI</sequence>
<keyword evidence="2" id="KW-1185">Reference proteome</keyword>
<evidence type="ECO:0000313" key="1">
    <source>
        <dbReference type="EMBL" id="KAI4357361.1"/>
    </source>
</evidence>
<organism evidence="1 2">
    <name type="scientific">Bauhinia variegata</name>
    <name type="common">Purple orchid tree</name>
    <name type="synonym">Phanera variegata</name>
    <dbReference type="NCBI Taxonomy" id="167791"/>
    <lineage>
        <taxon>Eukaryota</taxon>
        <taxon>Viridiplantae</taxon>
        <taxon>Streptophyta</taxon>
        <taxon>Embryophyta</taxon>
        <taxon>Tracheophyta</taxon>
        <taxon>Spermatophyta</taxon>
        <taxon>Magnoliopsida</taxon>
        <taxon>eudicotyledons</taxon>
        <taxon>Gunneridae</taxon>
        <taxon>Pentapetalae</taxon>
        <taxon>rosids</taxon>
        <taxon>fabids</taxon>
        <taxon>Fabales</taxon>
        <taxon>Fabaceae</taxon>
        <taxon>Cercidoideae</taxon>
        <taxon>Cercideae</taxon>
        <taxon>Bauhiniinae</taxon>
        <taxon>Bauhinia</taxon>
    </lineage>
</organism>
<proteinExistence type="predicted"/>
<evidence type="ECO:0000313" key="2">
    <source>
        <dbReference type="Proteomes" id="UP000828941"/>
    </source>
</evidence>
<protein>
    <submittedName>
        <fullName evidence="1">Uncharacterized protein</fullName>
    </submittedName>
</protein>
<reference evidence="1 2" key="1">
    <citation type="journal article" date="2022" name="DNA Res.">
        <title>Chromosomal-level genome assembly of the orchid tree Bauhinia variegata (Leguminosae; Cercidoideae) supports the allotetraploid origin hypothesis of Bauhinia.</title>
        <authorList>
            <person name="Zhong Y."/>
            <person name="Chen Y."/>
            <person name="Zheng D."/>
            <person name="Pang J."/>
            <person name="Liu Y."/>
            <person name="Luo S."/>
            <person name="Meng S."/>
            <person name="Qian L."/>
            <person name="Wei D."/>
            <person name="Dai S."/>
            <person name="Zhou R."/>
        </authorList>
    </citation>
    <scope>NUCLEOTIDE SEQUENCE [LARGE SCALE GENOMIC DNA]</scope>
    <source>
        <strain evidence="1">BV-YZ2020</strain>
    </source>
</reference>